<feature type="compositionally biased region" description="Low complexity" evidence="2">
    <location>
        <begin position="283"/>
        <end position="292"/>
    </location>
</feature>
<name>A0A4X2LAQ5_VOMUR</name>
<sequence length="342" mass="37094">MPVETLSTAGSLKEVAPGAPCASSMPFRILTKGPSYFRRQGEGNVRKPSAVERLEADKAKYVKSLRVASTRQEPIKPLLLKQPLFSPGVRRAMLTPNRRIPGAGSRRAEACGARASLNMDVLSNLINLCDSPAPLPDGPPPERKWKAGPSPGLGRMSLGDGKRMSPATEGSLSTPLRPPSIAAVRRVDVRPTREPQIRAMPSSPASPCSNLGTSPGPSPQEGPRRLTHLHRSKSDLSDRFSRATADLERFFNYCGLDPEEARGLGVEHFARASSDIVSVKFHSVSTSSSEGTRSQRSEATAEDRARERTPYGVSVIERNARVIKWLYGLRQAREAAQRGSNV</sequence>
<dbReference type="STRING" id="29139.ENSVURP00010018800"/>
<dbReference type="AlphaFoldDB" id="A0A4X2LAQ5"/>
<evidence type="ECO:0000313" key="6">
    <source>
        <dbReference type="Proteomes" id="UP000314987"/>
    </source>
</evidence>
<dbReference type="InterPro" id="IPR025740">
    <property type="entry name" value="FAM110"/>
</dbReference>
<dbReference type="GO" id="GO:0005876">
    <property type="term" value="C:spindle microtubule"/>
    <property type="evidence" value="ECO:0007669"/>
    <property type="project" value="Ensembl"/>
</dbReference>
<dbReference type="GO" id="GO:0005938">
    <property type="term" value="C:cell cortex"/>
    <property type="evidence" value="ECO:0007669"/>
    <property type="project" value="Ensembl"/>
</dbReference>
<feature type="compositionally biased region" description="Basic and acidic residues" evidence="2">
    <location>
        <begin position="293"/>
        <end position="308"/>
    </location>
</feature>
<dbReference type="GeneTree" id="ENSGT00950000183056"/>
<dbReference type="GO" id="GO:0000922">
    <property type="term" value="C:spindle pole"/>
    <property type="evidence" value="ECO:0007669"/>
    <property type="project" value="Ensembl"/>
</dbReference>
<dbReference type="GO" id="GO:0005634">
    <property type="term" value="C:nucleus"/>
    <property type="evidence" value="ECO:0007669"/>
    <property type="project" value="Ensembl"/>
</dbReference>
<accession>A0A4X2LAQ5</accession>
<proteinExistence type="inferred from homology"/>
<keyword evidence="6" id="KW-1185">Reference proteome</keyword>
<dbReference type="GO" id="GO:0005813">
    <property type="term" value="C:centrosome"/>
    <property type="evidence" value="ECO:0007669"/>
    <property type="project" value="Ensembl"/>
</dbReference>
<comment type="similarity">
    <text evidence="1">Belongs to the FAM110 family.</text>
</comment>
<dbReference type="OMA" id="MMINTPP"/>
<dbReference type="GO" id="GO:0005829">
    <property type="term" value="C:cytosol"/>
    <property type="evidence" value="ECO:0007669"/>
    <property type="project" value="Ensembl"/>
</dbReference>
<evidence type="ECO:0000313" key="5">
    <source>
        <dbReference type="Ensembl" id="ENSVURP00010018800.1"/>
    </source>
</evidence>
<reference evidence="5" key="3">
    <citation type="submission" date="2025-09" db="UniProtKB">
        <authorList>
            <consortium name="Ensembl"/>
        </authorList>
    </citation>
    <scope>IDENTIFICATION</scope>
</reference>
<feature type="region of interest" description="Disordered" evidence="2">
    <location>
        <begin position="132"/>
        <end position="225"/>
    </location>
</feature>
<dbReference type="Pfam" id="PF14160">
    <property type="entry name" value="FAM110_C"/>
    <property type="match status" value="1"/>
</dbReference>
<evidence type="ECO:0000256" key="2">
    <source>
        <dbReference type="SAM" id="MobiDB-lite"/>
    </source>
</evidence>
<reference evidence="5" key="2">
    <citation type="submission" date="2025-08" db="UniProtKB">
        <authorList>
            <consortium name="Ensembl"/>
        </authorList>
    </citation>
    <scope>IDENTIFICATION</scope>
</reference>
<dbReference type="InterPro" id="IPR025741">
    <property type="entry name" value="FAM110_C"/>
</dbReference>
<dbReference type="PANTHER" id="PTHR14758:SF4">
    <property type="entry name" value="PROTEIN FAM110A"/>
    <property type="match status" value="1"/>
</dbReference>
<dbReference type="InterPro" id="IPR025739">
    <property type="entry name" value="FAM110_N"/>
</dbReference>
<dbReference type="OrthoDB" id="10028183at2759"/>
<feature type="domain" description="Centrosome-associated FAM110 C-terminal" evidence="3">
    <location>
        <begin position="228"/>
        <end position="332"/>
    </location>
</feature>
<dbReference type="PANTHER" id="PTHR14758">
    <property type="entry name" value="AGAP005440-PA"/>
    <property type="match status" value="1"/>
</dbReference>
<organism evidence="5 6">
    <name type="scientific">Vombatus ursinus</name>
    <name type="common">Common wombat</name>
    <dbReference type="NCBI Taxonomy" id="29139"/>
    <lineage>
        <taxon>Eukaryota</taxon>
        <taxon>Metazoa</taxon>
        <taxon>Chordata</taxon>
        <taxon>Craniata</taxon>
        <taxon>Vertebrata</taxon>
        <taxon>Euteleostomi</taxon>
        <taxon>Mammalia</taxon>
        <taxon>Metatheria</taxon>
        <taxon>Diprotodontia</taxon>
        <taxon>Vombatidae</taxon>
        <taxon>Vombatus</taxon>
    </lineage>
</organism>
<evidence type="ECO:0000259" key="4">
    <source>
        <dbReference type="Pfam" id="PF14161"/>
    </source>
</evidence>
<feature type="region of interest" description="Disordered" evidence="2">
    <location>
        <begin position="283"/>
        <end position="308"/>
    </location>
</feature>
<dbReference type="Proteomes" id="UP000314987">
    <property type="component" value="Unassembled WGS sequence"/>
</dbReference>
<protein>
    <submittedName>
        <fullName evidence="5">Family with sequence similarity 110 member A</fullName>
    </submittedName>
</protein>
<feature type="compositionally biased region" description="Basic and acidic residues" evidence="2">
    <location>
        <begin position="185"/>
        <end position="196"/>
    </location>
</feature>
<gene>
    <name evidence="5" type="primary">FAM110A</name>
</gene>
<feature type="compositionally biased region" description="Polar residues" evidence="2">
    <location>
        <begin position="203"/>
        <end position="215"/>
    </location>
</feature>
<feature type="domain" description="Centrosome-associated FAM110 N-terminal" evidence="4">
    <location>
        <begin position="13"/>
        <end position="119"/>
    </location>
</feature>
<dbReference type="GO" id="GO:0007052">
    <property type="term" value="P:mitotic spindle organization"/>
    <property type="evidence" value="ECO:0007669"/>
    <property type="project" value="Ensembl"/>
</dbReference>
<dbReference type="Ensembl" id="ENSVURT00010021374.1">
    <property type="protein sequence ID" value="ENSVURP00010018800.1"/>
    <property type="gene ID" value="ENSVURG00010014315.1"/>
</dbReference>
<evidence type="ECO:0000256" key="1">
    <source>
        <dbReference type="ARBA" id="ARBA00010576"/>
    </source>
</evidence>
<reference evidence="6" key="1">
    <citation type="submission" date="2018-12" db="EMBL/GenBank/DDBJ databases">
        <authorList>
            <person name="Yazar S."/>
        </authorList>
    </citation>
    <scope>NUCLEOTIDE SEQUENCE [LARGE SCALE GENOMIC DNA]</scope>
</reference>
<evidence type="ECO:0000259" key="3">
    <source>
        <dbReference type="Pfam" id="PF14160"/>
    </source>
</evidence>
<dbReference type="Pfam" id="PF14161">
    <property type="entry name" value="FAM110_N"/>
    <property type="match status" value="1"/>
</dbReference>